<comment type="similarity">
    <text evidence="2 3">Belongs to the small heat shock protein (HSP20) family.</text>
</comment>
<dbReference type="SUPFAM" id="SSF49764">
    <property type="entry name" value="HSP20-like chaperones"/>
    <property type="match status" value="1"/>
</dbReference>
<comment type="caution">
    <text evidence="5">The sequence shown here is derived from an EMBL/GenBank/DDBJ whole genome shotgun (WGS) entry which is preliminary data.</text>
</comment>
<evidence type="ECO:0000313" key="7">
    <source>
        <dbReference type="Proteomes" id="UP000197138"/>
    </source>
</evidence>
<dbReference type="Pfam" id="PF00011">
    <property type="entry name" value="HSP20"/>
    <property type="match status" value="1"/>
</dbReference>
<organism evidence="5 7">
    <name type="scientific">Punica granatum</name>
    <name type="common">Pomegranate</name>
    <dbReference type="NCBI Taxonomy" id="22663"/>
    <lineage>
        <taxon>Eukaryota</taxon>
        <taxon>Viridiplantae</taxon>
        <taxon>Streptophyta</taxon>
        <taxon>Embryophyta</taxon>
        <taxon>Tracheophyta</taxon>
        <taxon>Spermatophyta</taxon>
        <taxon>Magnoliopsida</taxon>
        <taxon>eudicotyledons</taxon>
        <taxon>Gunneridae</taxon>
        <taxon>Pentapetalae</taxon>
        <taxon>rosids</taxon>
        <taxon>malvids</taxon>
        <taxon>Myrtales</taxon>
        <taxon>Lythraceae</taxon>
        <taxon>Punica</taxon>
    </lineage>
</organism>
<evidence type="ECO:0000256" key="1">
    <source>
        <dbReference type="ARBA" id="ARBA00023016"/>
    </source>
</evidence>
<evidence type="ECO:0000313" key="6">
    <source>
        <dbReference type="EMBL" id="PKI32276.1"/>
    </source>
</evidence>
<reference evidence="6 8" key="3">
    <citation type="submission" date="2017-11" db="EMBL/GenBank/DDBJ databases">
        <title>De-novo sequencing of pomegranate (Punica granatum L.) genome.</title>
        <authorList>
            <person name="Akparov Z."/>
            <person name="Amiraslanov A."/>
            <person name="Hajiyeva S."/>
            <person name="Abbasov M."/>
            <person name="Kaur K."/>
            <person name="Hamwieh A."/>
            <person name="Solovyev V."/>
            <person name="Salamov A."/>
            <person name="Braich B."/>
            <person name="Kosarev P."/>
            <person name="Mahmoud A."/>
            <person name="Hajiyev E."/>
            <person name="Babayeva S."/>
            <person name="Izzatullayeva V."/>
            <person name="Mammadov A."/>
            <person name="Mammadov A."/>
            <person name="Sharifova S."/>
            <person name="Ojaghi J."/>
            <person name="Eynullazada K."/>
            <person name="Bayramov B."/>
            <person name="Abdulazimova A."/>
            <person name="Shahmuradov I."/>
        </authorList>
    </citation>
    <scope>NUCLEOTIDE SEQUENCE [LARGE SCALE GENOMIC DNA]</scope>
    <source>
        <strain evidence="6">AG2017</strain>
        <strain evidence="8">cv. AG2017</strain>
        <tissue evidence="6">Leaf</tissue>
    </source>
</reference>
<sequence length="164" mass="18549">MSIVPISDRRRRGGTGDSDGDPFSLEVWDAFDSFRDHVFSSLDTWRPFTADFPLPFPDSFGDFLPGPFSPARTNNRIDWKETRDAHVFRGYFPGLGRDDVVVEVRADRVLKIRGGNFSTTFELPENARLELVTADMAGGQLTVTIPKDVEERRPSNVRVVEIED</sequence>
<reference evidence="5" key="2">
    <citation type="submission" date="2017-06" db="EMBL/GenBank/DDBJ databases">
        <title>The pomegranate genome and the genomics of punicalagin biosynthesis.</title>
        <authorList>
            <person name="Xu C."/>
        </authorList>
    </citation>
    <scope>NUCLEOTIDE SEQUENCE [LARGE SCALE GENOMIC DNA]</scope>
    <source>
        <tissue evidence="5">Fresh leaf</tissue>
    </source>
</reference>
<dbReference type="AlphaFoldDB" id="A0A218W2H8"/>
<keyword evidence="8" id="KW-1185">Reference proteome</keyword>
<gene>
    <name evidence="5" type="ORF">CDL15_Pgr010380</name>
    <name evidence="6" type="ORF">CRG98_047362</name>
</gene>
<dbReference type="GeneID" id="116201146"/>
<reference evidence="7" key="1">
    <citation type="journal article" date="2017" name="Plant J.">
        <title>The pomegranate (Punica granatum L.) genome and the genomics of punicalagin biosynthesis.</title>
        <authorList>
            <person name="Qin G."/>
            <person name="Xu C."/>
            <person name="Ming R."/>
            <person name="Tang H."/>
            <person name="Guyot R."/>
            <person name="Kramer E.M."/>
            <person name="Hu Y."/>
            <person name="Yi X."/>
            <person name="Qi Y."/>
            <person name="Xu X."/>
            <person name="Gao Z."/>
            <person name="Pan H."/>
            <person name="Jian J."/>
            <person name="Tian Y."/>
            <person name="Yue Z."/>
            <person name="Xu Y."/>
        </authorList>
    </citation>
    <scope>NUCLEOTIDE SEQUENCE [LARGE SCALE GENOMIC DNA]</scope>
    <source>
        <strain evidence="7">cv. Dabenzi</strain>
    </source>
</reference>
<protein>
    <recommendedName>
        <fullName evidence="4">SHSP domain-containing protein</fullName>
    </recommendedName>
</protein>
<evidence type="ECO:0000256" key="3">
    <source>
        <dbReference type="RuleBase" id="RU003616"/>
    </source>
</evidence>
<dbReference type="Proteomes" id="UP000233551">
    <property type="component" value="Unassembled WGS sequence"/>
</dbReference>
<proteinExistence type="inferred from homology"/>
<dbReference type="Gene3D" id="2.60.40.790">
    <property type="match status" value="1"/>
</dbReference>
<evidence type="ECO:0000313" key="5">
    <source>
        <dbReference type="EMBL" id="OWM66729.1"/>
    </source>
</evidence>
<dbReference type="EMBL" id="MTKT01005538">
    <property type="protein sequence ID" value="OWM66729.1"/>
    <property type="molecule type" value="Genomic_DNA"/>
</dbReference>
<dbReference type="Proteomes" id="UP000197138">
    <property type="component" value="Unassembled WGS sequence"/>
</dbReference>
<feature type="domain" description="SHSP" evidence="4">
    <location>
        <begin position="68"/>
        <end position="164"/>
    </location>
</feature>
<keyword evidence="1" id="KW-0346">Stress response</keyword>
<dbReference type="InterPro" id="IPR031107">
    <property type="entry name" value="Small_HSP"/>
</dbReference>
<evidence type="ECO:0000313" key="8">
    <source>
        <dbReference type="Proteomes" id="UP000233551"/>
    </source>
</evidence>
<name>A0A218W2H8_PUNGR</name>
<dbReference type="InterPro" id="IPR008978">
    <property type="entry name" value="HSP20-like_chaperone"/>
</dbReference>
<dbReference type="PANTHER" id="PTHR11527">
    <property type="entry name" value="HEAT-SHOCK PROTEIN 20 FAMILY MEMBER"/>
    <property type="match status" value="1"/>
</dbReference>
<dbReference type="PROSITE" id="PS01031">
    <property type="entry name" value="SHSP"/>
    <property type="match status" value="1"/>
</dbReference>
<dbReference type="STRING" id="22663.A0A218W2H8"/>
<evidence type="ECO:0000256" key="2">
    <source>
        <dbReference type="PROSITE-ProRule" id="PRU00285"/>
    </source>
</evidence>
<evidence type="ECO:0000259" key="4">
    <source>
        <dbReference type="PROSITE" id="PS01031"/>
    </source>
</evidence>
<accession>A0A218W2H8</accession>
<dbReference type="EMBL" id="PGOL01007891">
    <property type="protein sequence ID" value="PKI32276.1"/>
    <property type="molecule type" value="Genomic_DNA"/>
</dbReference>
<dbReference type="InterPro" id="IPR002068">
    <property type="entry name" value="A-crystallin/Hsp20_dom"/>
</dbReference>